<protein>
    <submittedName>
        <fullName evidence="1">Anhydro-N-acetylmuramic acid kinase</fullName>
        <ecNumber evidence="1">2.7.1.170</ecNumber>
    </submittedName>
</protein>
<proteinExistence type="predicted"/>
<dbReference type="EMBL" id="CP036279">
    <property type="protein sequence ID" value="QDU64375.1"/>
    <property type="molecule type" value="Genomic_DNA"/>
</dbReference>
<dbReference type="GO" id="GO:0005524">
    <property type="term" value="F:ATP binding"/>
    <property type="evidence" value="ECO:0007669"/>
    <property type="project" value="InterPro"/>
</dbReference>
<dbReference type="GO" id="GO:0016773">
    <property type="term" value="F:phosphotransferase activity, alcohol group as acceptor"/>
    <property type="evidence" value="ECO:0007669"/>
    <property type="project" value="InterPro"/>
</dbReference>
<sequence>MTIEIPVWSTALPTRVFAGASIGRTSKRLKLALLRCRGEGRQLRVLAVDALTLPPIDNNGRLIADAVERALRMLAERSDVPLEAVDCFALEGVAPASALGLVEALLAERTGLTIVSNFALRDIAAGGRGGPLSPVPDWFLFRSPRLHRLLVHLGSGLRTTFIEAGSSPSEVVVFDAGPCCRFLDELTRQLSRGRHAYDPNGRFAVQGKHRDGLIRQWSSHPFLLRPVPRFLDGNEFSGGFLDSSLTLARENHYSARDVLCSASQFVIQNLEEAVQRVLPAGVEIDEVWVNGGGIRNGFLWRLLQDAFGRKPVRRSDDLGFPSEARRATHAALLGFCMMENIPGSVVSASGATAPRVLGQITPGDRMHWDRWVCHVADRFDEEVSRQAA</sequence>
<keyword evidence="1" id="KW-0808">Transferase</keyword>
<dbReference type="PANTHER" id="PTHR30605">
    <property type="entry name" value="ANHYDRO-N-ACETYLMURAMIC ACID KINASE"/>
    <property type="match status" value="1"/>
</dbReference>
<dbReference type="GO" id="GO:0006040">
    <property type="term" value="P:amino sugar metabolic process"/>
    <property type="evidence" value="ECO:0007669"/>
    <property type="project" value="InterPro"/>
</dbReference>
<dbReference type="AlphaFoldDB" id="A0A518BBL1"/>
<dbReference type="InterPro" id="IPR005338">
    <property type="entry name" value="Anhydro_N_Ac-Mur_kinase"/>
</dbReference>
<dbReference type="PANTHER" id="PTHR30605:SF0">
    <property type="entry name" value="ANHYDRO-N-ACETYLMURAMIC ACID KINASE"/>
    <property type="match status" value="1"/>
</dbReference>
<gene>
    <name evidence="1" type="primary">anmK</name>
    <name evidence="1" type="ORF">Pan216_52650</name>
</gene>
<dbReference type="GO" id="GO:0016301">
    <property type="term" value="F:kinase activity"/>
    <property type="evidence" value="ECO:0007669"/>
    <property type="project" value="UniProtKB-KW"/>
</dbReference>
<dbReference type="SUPFAM" id="SSF53067">
    <property type="entry name" value="Actin-like ATPase domain"/>
    <property type="match status" value="1"/>
</dbReference>
<dbReference type="InterPro" id="IPR043129">
    <property type="entry name" value="ATPase_NBD"/>
</dbReference>
<dbReference type="EC" id="2.7.1.170" evidence="1"/>
<dbReference type="Pfam" id="PF03702">
    <property type="entry name" value="AnmK"/>
    <property type="match status" value="1"/>
</dbReference>
<accession>A0A518BBL1</accession>
<keyword evidence="2" id="KW-1185">Reference proteome</keyword>
<dbReference type="GO" id="GO:0009254">
    <property type="term" value="P:peptidoglycan turnover"/>
    <property type="evidence" value="ECO:0007669"/>
    <property type="project" value="InterPro"/>
</dbReference>
<name>A0A518BBL1_9BACT</name>
<organism evidence="1 2">
    <name type="scientific">Kolteria novifilia</name>
    <dbReference type="NCBI Taxonomy" id="2527975"/>
    <lineage>
        <taxon>Bacteria</taxon>
        <taxon>Pseudomonadati</taxon>
        <taxon>Planctomycetota</taxon>
        <taxon>Planctomycetia</taxon>
        <taxon>Kolteriales</taxon>
        <taxon>Kolteriaceae</taxon>
        <taxon>Kolteria</taxon>
    </lineage>
</organism>
<keyword evidence="1" id="KW-0418">Kinase</keyword>
<evidence type="ECO:0000313" key="2">
    <source>
        <dbReference type="Proteomes" id="UP000317093"/>
    </source>
</evidence>
<evidence type="ECO:0000313" key="1">
    <source>
        <dbReference type="EMBL" id="QDU64375.1"/>
    </source>
</evidence>
<dbReference type="RefSeq" id="WP_419192973.1">
    <property type="nucleotide sequence ID" value="NZ_CP036279.1"/>
</dbReference>
<dbReference type="Proteomes" id="UP000317093">
    <property type="component" value="Chromosome"/>
</dbReference>
<dbReference type="KEGG" id="knv:Pan216_52650"/>
<reference evidence="1 2" key="1">
    <citation type="submission" date="2019-02" db="EMBL/GenBank/DDBJ databases">
        <title>Deep-cultivation of Planctomycetes and their phenomic and genomic characterization uncovers novel biology.</title>
        <authorList>
            <person name="Wiegand S."/>
            <person name="Jogler M."/>
            <person name="Boedeker C."/>
            <person name="Pinto D."/>
            <person name="Vollmers J."/>
            <person name="Rivas-Marin E."/>
            <person name="Kohn T."/>
            <person name="Peeters S.H."/>
            <person name="Heuer A."/>
            <person name="Rast P."/>
            <person name="Oberbeckmann S."/>
            <person name="Bunk B."/>
            <person name="Jeske O."/>
            <person name="Meyerdierks A."/>
            <person name="Storesund J.E."/>
            <person name="Kallscheuer N."/>
            <person name="Luecker S."/>
            <person name="Lage O.M."/>
            <person name="Pohl T."/>
            <person name="Merkel B.J."/>
            <person name="Hornburger P."/>
            <person name="Mueller R.-W."/>
            <person name="Bruemmer F."/>
            <person name="Labrenz M."/>
            <person name="Spormann A.M."/>
            <person name="Op den Camp H."/>
            <person name="Overmann J."/>
            <person name="Amann R."/>
            <person name="Jetten M.S.M."/>
            <person name="Mascher T."/>
            <person name="Medema M.H."/>
            <person name="Devos D.P."/>
            <person name="Kaster A.-K."/>
            <person name="Ovreas L."/>
            <person name="Rohde M."/>
            <person name="Galperin M.Y."/>
            <person name="Jogler C."/>
        </authorList>
    </citation>
    <scope>NUCLEOTIDE SEQUENCE [LARGE SCALE GENOMIC DNA]</scope>
    <source>
        <strain evidence="1 2">Pan216</strain>
    </source>
</reference>
<dbReference type="Gene3D" id="3.30.420.40">
    <property type="match status" value="1"/>
</dbReference>